<gene>
    <name evidence="2" type="ORF">EMWEY_00055840</name>
</gene>
<feature type="region of interest" description="Disordered" evidence="1">
    <location>
        <begin position="93"/>
        <end position="116"/>
    </location>
</feature>
<dbReference type="GeneID" id="25339570"/>
<proteinExistence type="predicted"/>
<dbReference type="OrthoDB" id="360521at2759"/>
<reference evidence="2" key="1">
    <citation type="submission" date="2013-10" db="EMBL/GenBank/DDBJ databases">
        <title>Genomic analysis of the causative agents of coccidiosis in chickens.</title>
        <authorList>
            <person name="Reid A.J."/>
            <person name="Blake D."/>
            <person name="Billington K."/>
            <person name="Browne H."/>
            <person name="Dunn M."/>
            <person name="Hung S."/>
            <person name="Kawahara F."/>
            <person name="Miranda-Saavedra D."/>
            <person name="Mourier T."/>
            <person name="Nagra H."/>
            <person name="Otto T.D."/>
            <person name="Rawlings N."/>
            <person name="Sanchez A."/>
            <person name="Sanders M."/>
            <person name="Subramaniam C."/>
            <person name="Tay Y."/>
            <person name="Dear P."/>
            <person name="Doerig C."/>
            <person name="Gruber A."/>
            <person name="Parkinson J."/>
            <person name="Shirley M."/>
            <person name="Wan K.L."/>
            <person name="Berriman M."/>
            <person name="Tomley F."/>
            <person name="Pain A."/>
        </authorList>
    </citation>
    <scope>NUCLEOTIDE SEQUENCE [LARGE SCALE GENOMIC DNA]</scope>
    <source>
        <strain evidence="2">Weybridge</strain>
    </source>
</reference>
<accession>U6M7W6</accession>
<dbReference type="Proteomes" id="UP000030763">
    <property type="component" value="Unassembled WGS sequence"/>
</dbReference>
<sequence length="116" mass="12902">DYEAATVNAVRAQQARVGELLRHFYSTTLPEEKKRSRLIQALDAIKAELENSQDISGGFTGAATKALSTPLVEQITAARRHANRLQRLLQAAREKRISQHVRQAQQQAHPQHTAAP</sequence>
<evidence type="ECO:0000313" key="2">
    <source>
        <dbReference type="EMBL" id="CDJ59158.1"/>
    </source>
</evidence>
<dbReference type="EMBL" id="HG720137">
    <property type="protein sequence ID" value="CDJ59158.1"/>
    <property type="molecule type" value="Genomic_DNA"/>
</dbReference>
<evidence type="ECO:0000313" key="3">
    <source>
        <dbReference type="Proteomes" id="UP000030763"/>
    </source>
</evidence>
<keyword evidence="3" id="KW-1185">Reference proteome</keyword>
<feature type="non-terminal residue" evidence="2">
    <location>
        <position position="1"/>
    </location>
</feature>
<evidence type="ECO:0000256" key="1">
    <source>
        <dbReference type="SAM" id="MobiDB-lite"/>
    </source>
</evidence>
<protein>
    <submittedName>
        <fullName evidence="2">Uncharacterized protein</fullName>
    </submittedName>
</protein>
<organism evidence="2 3">
    <name type="scientific">Eimeria maxima</name>
    <name type="common">Coccidian parasite</name>
    <dbReference type="NCBI Taxonomy" id="5804"/>
    <lineage>
        <taxon>Eukaryota</taxon>
        <taxon>Sar</taxon>
        <taxon>Alveolata</taxon>
        <taxon>Apicomplexa</taxon>
        <taxon>Conoidasida</taxon>
        <taxon>Coccidia</taxon>
        <taxon>Eucoccidiorida</taxon>
        <taxon>Eimeriorina</taxon>
        <taxon>Eimeriidae</taxon>
        <taxon>Eimeria</taxon>
    </lineage>
</organism>
<dbReference type="VEuPathDB" id="ToxoDB:EMWEY_00055840"/>
<feature type="compositionally biased region" description="Low complexity" evidence="1">
    <location>
        <begin position="100"/>
        <end position="116"/>
    </location>
</feature>
<dbReference type="RefSeq" id="XP_013335806.1">
    <property type="nucleotide sequence ID" value="XM_013480352.1"/>
</dbReference>
<reference evidence="2" key="2">
    <citation type="submission" date="2013-10" db="EMBL/GenBank/DDBJ databases">
        <authorList>
            <person name="Aslett M."/>
        </authorList>
    </citation>
    <scope>NUCLEOTIDE SEQUENCE [LARGE SCALE GENOMIC DNA]</scope>
    <source>
        <strain evidence="2">Weybridge</strain>
    </source>
</reference>
<name>U6M7W6_EIMMA</name>
<dbReference type="AlphaFoldDB" id="U6M7W6"/>